<dbReference type="PANTHER" id="PTHR37089">
    <property type="entry name" value="PROTEIN U-RELATED"/>
    <property type="match status" value="1"/>
</dbReference>
<dbReference type="PANTHER" id="PTHR37089:SF4">
    <property type="entry name" value="EXPORTED PROTEIN"/>
    <property type="match status" value="1"/>
</dbReference>
<organism evidence="3 4">
    <name type="scientific">Rickettsiella grylli</name>
    <dbReference type="NCBI Taxonomy" id="59196"/>
    <lineage>
        <taxon>Bacteria</taxon>
        <taxon>Pseudomonadati</taxon>
        <taxon>Pseudomonadota</taxon>
        <taxon>Gammaproteobacteria</taxon>
        <taxon>Legionellales</taxon>
        <taxon>Coxiellaceae</taxon>
        <taxon>Rickettsiella</taxon>
    </lineage>
</organism>
<dbReference type="AlphaFoldDB" id="A8PP78"/>
<name>A8PP78_9COXI</name>
<keyword evidence="1" id="KW-0732">Signal</keyword>
<dbReference type="Proteomes" id="UP000054075">
    <property type="component" value="Unassembled WGS sequence"/>
</dbReference>
<feature type="chain" id="PRO_5002727883" evidence="1">
    <location>
        <begin position="23"/>
        <end position="161"/>
    </location>
</feature>
<dbReference type="SMART" id="SM00972">
    <property type="entry name" value="SCPU"/>
    <property type="match status" value="1"/>
</dbReference>
<dbReference type="InterPro" id="IPR007893">
    <property type="entry name" value="Spore_coat_U/FanG"/>
</dbReference>
<dbReference type="STRING" id="59196.RICGR_1225"/>
<accession>A8PP78</accession>
<dbReference type="OrthoDB" id="129846at2"/>
<evidence type="ECO:0000256" key="1">
    <source>
        <dbReference type="SAM" id="SignalP"/>
    </source>
</evidence>
<dbReference type="eggNOG" id="COG5430">
    <property type="taxonomic scope" value="Bacteria"/>
</dbReference>
<dbReference type="EMBL" id="AAQJ02000001">
    <property type="protein sequence ID" value="EDP46629.1"/>
    <property type="molecule type" value="Genomic_DNA"/>
</dbReference>
<feature type="signal peptide" evidence="1">
    <location>
        <begin position="1"/>
        <end position="22"/>
    </location>
</feature>
<evidence type="ECO:0000313" key="4">
    <source>
        <dbReference type="Proteomes" id="UP000054075"/>
    </source>
</evidence>
<reference evidence="3" key="2">
    <citation type="submission" date="2007-10" db="EMBL/GenBank/DDBJ databases">
        <authorList>
            <person name="Myers G.S."/>
        </authorList>
    </citation>
    <scope>NUCLEOTIDE SEQUENCE [LARGE SCALE GENOMIC DNA]</scope>
</reference>
<feature type="domain" description="Spore coat protein U/FanG" evidence="2">
    <location>
        <begin position="26"/>
        <end position="158"/>
    </location>
</feature>
<dbReference type="InterPro" id="IPR053167">
    <property type="entry name" value="Spore_coat_component"/>
</dbReference>
<sequence>MLKAQHVYFGFLVLLLSHPAFAPTTTGNLPINATVNAACIFGNITSVNFGNYTGAINNATGGVEVNCTNGTTYNISLGPGTFPGATVTTRQMTGTPTGSLAYALFRNSGRTQNWGQTIGTDTVAGTGTGVIQPYTVYGQIAAGLTPAAGSYNDTVVITITY</sequence>
<evidence type="ECO:0000259" key="2">
    <source>
        <dbReference type="Pfam" id="PF05229"/>
    </source>
</evidence>
<dbReference type="Pfam" id="PF05229">
    <property type="entry name" value="SCPU"/>
    <property type="match status" value="1"/>
</dbReference>
<evidence type="ECO:0000313" key="3">
    <source>
        <dbReference type="EMBL" id="EDP46629.1"/>
    </source>
</evidence>
<dbReference type="RefSeq" id="WP_006035603.1">
    <property type="nucleotide sequence ID" value="NZ_AAQJ02000001.1"/>
</dbReference>
<proteinExistence type="predicted"/>
<gene>
    <name evidence="3" type="ORF">RICGR_1225</name>
</gene>
<reference evidence="3" key="1">
    <citation type="submission" date="2006-04" db="EMBL/GenBank/DDBJ databases">
        <authorList>
            <person name="Seshadri R."/>
            <person name="Federici B.A."/>
        </authorList>
    </citation>
    <scope>NUCLEOTIDE SEQUENCE [LARGE SCALE GENOMIC DNA]</scope>
</reference>
<keyword evidence="4" id="KW-1185">Reference proteome</keyword>
<comment type="caution">
    <text evidence="3">The sequence shown here is derived from an EMBL/GenBank/DDBJ whole genome shotgun (WGS) entry which is preliminary data.</text>
</comment>
<protein>
    <submittedName>
        <fullName evidence="3">Spore coat protein</fullName>
    </submittedName>
</protein>